<dbReference type="Ensembl" id="ENSPCOT00000039737.1">
    <property type="protein sequence ID" value="ENSPCOP00000028802.1"/>
    <property type="gene ID" value="ENSPCOG00000027075.1"/>
</dbReference>
<keyword evidence="3" id="KW-1185">Reference proteome</keyword>
<dbReference type="Pfam" id="PF00240">
    <property type="entry name" value="ubiquitin"/>
    <property type="match status" value="1"/>
</dbReference>
<reference evidence="2" key="1">
    <citation type="submission" date="2025-08" db="UniProtKB">
        <authorList>
            <consortium name="Ensembl"/>
        </authorList>
    </citation>
    <scope>IDENTIFICATION</scope>
</reference>
<dbReference type="PROSITE" id="PS50053">
    <property type="entry name" value="UBIQUITIN_2"/>
    <property type="match status" value="1"/>
</dbReference>
<evidence type="ECO:0000259" key="1">
    <source>
        <dbReference type="PROSITE" id="PS50053"/>
    </source>
</evidence>
<proteinExistence type="predicted"/>
<dbReference type="InterPro" id="IPR039415">
    <property type="entry name" value="FUBI"/>
</dbReference>
<organism evidence="2 3">
    <name type="scientific">Propithecus coquereli</name>
    <name type="common">Coquerel's sifaka</name>
    <name type="synonym">Propithecus verreauxi coquereli</name>
    <dbReference type="NCBI Taxonomy" id="379532"/>
    <lineage>
        <taxon>Eukaryota</taxon>
        <taxon>Metazoa</taxon>
        <taxon>Chordata</taxon>
        <taxon>Craniata</taxon>
        <taxon>Vertebrata</taxon>
        <taxon>Euteleostomi</taxon>
        <taxon>Mammalia</taxon>
        <taxon>Eutheria</taxon>
        <taxon>Euarchontoglires</taxon>
        <taxon>Primates</taxon>
        <taxon>Strepsirrhini</taxon>
        <taxon>Lemuriformes</taxon>
        <taxon>Indriidae</taxon>
        <taxon>Propithecus</taxon>
    </lineage>
</organism>
<dbReference type="InterPro" id="IPR029071">
    <property type="entry name" value="Ubiquitin-like_domsf"/>
</dbReference>
<name>A0A2K6GRE3_PROCO</name>
<dbReference type="STRING" id="379532.ENSPCOP00000028802"/>
<reference evidence="2" key="2">
    <citation type="submission" date="2025-09" db="UniProtKB">
        <authorList>
            <consortium name="Ensembl"/>
        </authorList>
    </citation>
    <scope>IDENTIFICATION</scope>
</reference>
<dbReference type="CDD" id="cd01793">
    <property type="entry name" value="Ubl_FUBI"/>
    <property type="match status" value="1"/>
</dbReference>
<dbReference type="AlphaFoldDB" id="A0A2K6GRE3"/>
<dbReference type="GeneTree" id="ENSGT00940000165817"/>
<accession>A0A2K6GRE3</accession>
<dbReference type="FunFam" id="3.10.20.90:FF:000114">
    <property type="entry name" value="40S ribosomal protein S30"/>
    <property type="match status" value="1"/>
</dbReference>
<dbReference type="Proteomes" id="UP000233160">
    <property type="component" value="Unassembled WGS sequence"/>
</dbReference>
<evidence type="ECO:0000313" key="2">
    <source>
        <dbReference type="Ensembl" id="ENSPCOP00000028802.1"/>
    </source>
</evidence>
<dbReference type="Gene3D" id="3.10.20.90">
    <property type="entry name" value="Phosphatidylinositol 3-kinase Catalytic Subunit, Chain A, domain 1"/>
    <property type="match status" value="1"/>
</dbReference>
<dbReference type="InterPro" id="IPR000626">
    <property type="entry name" value="Ubiquitin-like_dom"/>
</dbReference>
<sequence>MQLFVRAQELHALEVTGLETVAQSKAHVASLEGLTLEDKVVLLAGSPLQDEATLGRCGVDALTTLEVVGRMLGGEWGHRGPKLGPRSNS</sequence>
<dbReference type="SUPFAM" id="SSF54236">
    <property type="entry name" value="Ubiquitin-like"/>
    <property type="match status" value="1"/>
</dbReference>
<dbReference type="OMA" id="LPCTECY"/>
<feature type="domain" description="Ubiquitin-like" evidence="1">
    <location>
        <begin position="1"/>
        <end position="74"/>
    </location>
</feature>
<evidence type="ECO:0000313" key="3">
    <source>
        <dbReference type="Proteomes" id="UP000233160"/>
    </source>
</evidence>
<dbReference type="SMART" id="SM00213">
    <property type="entry name" value="UBQ"/>
    <property type="match status" value="1"/>
</dbReference>
<protein>
    <recommendedName>
        <fullName evidence="1">Ubiquitin-like domain-containing protein</fullName>
    </recommendedName>
</protein>